<dbReference type="EMBL" id="JASAVS010000001">
    <property type="protein sequence ID" value="MDP8084555.1"/>
    <property type="molecule type" value="Genomic_DNA"/>
</dbReference>
<accession>A0ABT9JIC1</accession>
<dbReference type="RefSeq" id="WP_306383720.1">
    <property type="nucleotide sequence ID" value="NZ_JASAVR010000001.1"/>
</dbReference>
<sequence length="139" mass="16261">MSIKRTPADNYFSKCVRARTNYCCERCGKQYDSSSVGLHCSHNYSRRHRTIRWCKENALALCYSCHEWFGGNPADSGVWLREKLGEGVINILKEKMNSKMKVPKNEEKEIAKHYKEELKKIEQARANGFYGIVEFESWQ</sequence>
<evidence type="ECO:0000313" key="1">
    <source>
        <dbReference type="EMBL" id="MDP8084555.1"/>
    </source>
</evidence>
<dbReference type="Proteomes" id="UP001224812">
    <property type="component" value="Unassembled WGS sequence"/>
</dbReference>
<proteinExistence type="predicted"/>
<comment type="caution">
    <text evidence="1">The sequence shown here is derived from an EMBL/GenBank/DDBJ whole genome shotgun (WGS) entry which is preliminary data.</text>
</comment>
<protein>
    <recommendedName>
        <fullName evidence="3">Bacteriophage Lambda NinG protein</fullName>
    </recommendedName>
</protein>
<keyword evidence="2" id="KW-1185">Reference proteome</keyword>
<evidence type="ECO:0008006" key="3">
    <source>
        <dbReference type="Google" id="ProtNLM"/>
    </source>
</evidence>
<evidence type="ECO:0000313" key="2">
    <source>
        <dbReference type="Proteomes" id="UP001224812"/>
    </source>
</evidence>
<name>A0ABT9JIC1_9PAST</name>
<gene>
    <name evidence="1" type="ORF">QJT92_01230</name>
</gene>
<reference evidence="1 2" key="1">
    <citation type="journal article" date="2023" name="Front. Microbiol.">
        <title>Phylogeography and host specificity of Pasteurellaceae pathogenic to sea-farmed fish in the north-east Atlantic.</title>
        <authorList>
            <person name="Gulla S."/>
            <person name="Colquhoun D.J."/>
            <person name="Olsen A.B."/>
            <person name="Spilsberg B."/>
            <person name="Lagesen K."/>
            <person name="Aakesson C.P."/>
            <person name="Strom S."/>
            <person name="Manji F."/>
            <person name="Birkbeck T.H."/>
            <person name="Nilsen H.K."/>
        </authorList>
    </citation>
    <scope>NUCLEOTIDE SEQUENCE [LARGE SCALE GENOMIC DNA]</scope>
    <source>
        <strain evidence="1 2">VIO11850</strain>
    </source>
</reference>
<organism evidence="1 2">
    <name type="scientific">Phocoenobacter skyensis</name>
    <dbReference type="NCBI Taxonomy" id="97481"/>
    <lineage>
        <taxon>Bacteria</taxon>
        <taxon>Pseudomonadati</taxon>
        <taxon>Pseudomonadota</taxon>
        <taxon>Gammaproteobacteria</taxon>
        <taxon>Pasteurellales</taxon>
        <taxon>Pasteurellaceae</taxon>
        <taxon>Phocoenobacter</taxon>
    </lineage>
</organism>